<dbReference type="EMBL" id="JAHTGR010000022">
    <property type="protein sequence ID" value="MBV6324941.1"/>
    <property type="molecule type" value="Genomic_DNA"/>
</dbReference>
<sequence length="152" mass="16486">MSKAITASLVPMFDRLTGVLHASPDGRLLDGGGLQHSLQLDLMRLFNVRNALTIREYLEGDPTVLDYGLPDMLGLSPQSDQDLFIWSQVLERSLALYEPRLSHVKVDVSADPAKPFAARAAIAAVVLLGQQLCRVNFDIALDARSAAMQAAA</sequence>
<protein>
    <submittedName>
        <fullName evidence="2">Type VI secretion system baseplate subunit TssE</fullName>
    </submittedName>
    <submittedName>
        <fullName evidence="3">Type VI secretion system protein ImpF</fullName>
    </submittedName>
</protein>
<evidence type="ECO:0000313" key="2">
    <source>
        <dbReference type="EMBL" id="MBV6324941.1"/>
    </source>
</evidence>
<dbReference type="InterPro" id="IPR053176">
    <property type="entry name" value="T6SS_TssE1-like"/>
</dbReference>
<evidence type="ECO:0000313" key="4">
    <source>
        <dbReference type="Proteomes" id="UP001155901"/>
    </source>
</evidence>
<name>A0AA41L1J9_9BURK</name>
<dbReference type="PANTHER" id="PTHR38595">
    <property type="entry name" value="CYTOPLASMIC PROTEIN-RELATED"/>
    <property type="match status" value="1"/>
</dbReference>
<dbReference type="PANTHER" id="PTHR38595:SF1">
    <property type="entry name" value="TYPE VI SECRETION SYSTEM COMPONENT TSSE1"/>
    <property type="match status" value="1"/>
</dbReference>
<organism evidence="2 4">
    <name type="scientific">Duganella violaceipulchra</name>
    <dbReference type="NCBI Taxonomy" id="2849652"/>
    <lineage>
        <taxon>Bacteria</taxon>
        <taxon>Pseudomonadati</taxon>
        <taxon>Pseudomonadota</taxon>
        <taxon>Betaproteobacteria</taxon>
        <taxon>Burkholderiales</taxon>
        <taxon>Oxalobacteraceae</taxon>
        <taxon>Telluria group</taxon>
        <taxon>Duganella</taxon>
    </lineage>
</organism>
<dbReference type="InterPro" id="IPR007048">
    <property type="entry name" value="IraD/Gp25-like"/>
</dbReference>
<dbReference type="AlphaFoldDB" id="A0AA41L1J9"/>
<dbReference type="Proteomes" id="UP001162889">
    <property type="component" value="Unassembled WGS sequence"/>
</dbReference>
<dbReference type="Pfam" id="PF04965">
    <property type="entry name" value="GPW_gp25"/>
    <property type="match status" value="1"/>
</dbReference>
<dbReference type="NCBIfam" id="TIGR03357">
    <property type="entry name" value="VI_zyme"/>
    <property type="match status" value="1"/>
</dbReference>
<accession>A0AA41L1J9</accession>
<gene>
    <name evidence="2" type="primary">tssE</name>
    <name evidence="2" type="ORF">KVP70_28880</name>
    <name evidence="3" type="ORF">L1274_006071</name>
</gene>
<dbReference type="EMBL" id="JALJZU010000017">
    <property type="protein sequence ID" value="MCP2012310.1"/>
    <property type="molecule type" value="Genomic_DNA"/>
</dbReference>
<evidence type="ECO:0000259" key="1">
    <source>
        <dbReference type="Pfam" id="PF04965"/>
    </source>
</evidence>
<evidence type="ECO:0000313" key="3">
    <source>
        <dbReference type="EMBL" id="MCP2012310.1"/>
    </source>
</evidence>
<evidence type="ECO:0000313" key="5">
    <source>
        <dbReference type="Proteomes" id="UP001162889"/>
    </source>
</evidence>
<keyword evidence="5" id="KW-1185">Reference proteome</keyword>
<proteinExistence type="predicted"/>
<dbReference type="RefSeq" id="WP_217945838.1">
    <property type="nucleotide sequence ID" value="NZ_JALJZU010000017.1"/>
</dbReference>
<dbReference type="Proteomes" id="UP001155901">
    <property type="component" value="Unassembled WGS sequence"/>
</dbReference>
<reference evidence="2" key="1">
    <citation type="submission" date="2021-07" db="EMBL/GenBank/DDBJ databases">
        <title>Characterization of violacein-producing bacteria and related species.</title>
        <authorList>
            <person name="Wilson H.S."/>
            <person name="De Leon M.E."/>
        </authorList>
    </citation>
    <scope>NUCLEOTIDE SEQUENCE</scope>
    <source>
        <strain evidence="2">HSC-15S17</strain>
    </source>
</reference>
<reference evidence="3" key="2">
    <citation type="submission" date="2022-03" db="EMBL/GenBank/DDBJ databases">
        <title>Genome Encyclopedia of Bacteria and Archaea VI: Functional Genomics of Type Strains.</title>
        <authorList>
            <person name="Whitman W."/>
        </authorList>
    </citation>
    <scope>NUCLEOTIDE SEQUENCE</scope>
    <source>
        <strain evidence="3">HSC-15S17</strain>
    </source>
</reference>
<comment type="caution">
    <text evidence="2">The sequence shown here is derived from an EMBL/GenBank/DDBJ whole genome shotgun (WGS) entry which is preliminary data.</text>
</comment>
<feature type="domain" description="IraD/Gp25-like" evidence="1">
    <location>
        <begin position="35"/>
        <end position="125"/>
    </location>
</feature>
<dbReference type="InterPro" id="IPR017737">
    <property type="entry name" value="TssE1-like"/>
</dbReference>